<keyword evidence="6" id="KW-0227">DNA damage</keyword>
<dbReference type="InterPro" id="IPR027417">
    <property type="entry name" value="P-loop_NTPase"/>
</dbReference>
<feature type="coiled-coil region" evidence="12">
    <location>
        <begin position="184"/>
        <end position="211"/>
    </location>
</feature>
<evidence type="ECO:0000256" key="8">
    <source>
        <dbReference type="ARBA" id="ARBA00023054"/>
    </source>
</evidence>
<protein>
    <recommendedName>
        <fullName evidence="13">RecF/RecN/SMC N-terminal domain-containing protein</fullName>
    </recommendedName>
</protein>
<evidence type="ECO:0000313" key="14">
    <source>
        <dbReference type="EMBL" id="KAG5607346.1"/>
    </source>
</evidence>
<dbReference type="PANTHER" id="PTHR19306:SF6">
    <property type="entry name" value="STRUCTURAL MAINTENANCE OF CHROMOSOMES PROTEIN 6"/>
    <property type="match status" value="1"/>
</dbReference>
<dbReference type="GO" id="GO:0035861">
    <property type="term" value="C:site of double-strand break"/>
    <property type="evidence" value="ECO:0007669"/>
    <property type="project" value="TreeGrafter"/>
</dbReference>
<keyword evidence="5" id="KW-0547">Nucleotide-binding</keyword>
<sequence>MADRVPTGRPKRLQAGIISKIRLENFMCHSNLEIDFGDWVNFITGQNGSGKSAILTALCVAFGSRARGTQRANTLRDFIKTGCSHALVHVEMKNRGEDAFKAEAYGDLIMIERRISESTSSIVLKNYQGKKVAAKREELQELIVHFNIDVENPCVIMSQDKSREFLHSGNSKDKFKFFFKATLLQQVEDLLIGIQSQLKNANELVAELEKSINPIVKELDELQGKIRSMEHIEEISNQVDLLKKKLAWAWVYSVDKQLEDKSKRIEELKGRIPTCQFRIDQHLRKMEELNDQLTKKKAQIAHMMEKTSEVRRMTDELKQSLSLATKEKLELEEERGRKCNYIQKMAKRVKIFEQQIRDMDEQNIRNTQAEELGMEVKLKEFQAEIDSANVVFQRLRNEEDTLIDQINQAKDEINKIVHEIEEYDKRDRDIRSRIREFQLHQSNKVTAFGGGRVMGLLEVIERQHRKFNRAPIGPIGAHVTLVDGDKWGTAIECAVGKVLNAFIVTDHKDSLLLRACAREANYKHLQIIIYEFSRPRLHIPDHMLPQTHHPTAISVLRSDNPTVLNVLIDVVKFLFLWGNAERQVLVKDYDAGKTVAFDQRISNLKEVYTSDGYKMFSRGSVQTILPPMKNTRGGRLSGSYDNKIKTLENEAFEAQNKARQSKGMKRSIDEELQGLHDNLQNAKKRRQDAERVLRSKEFGLRDFKKSYVAESSSTAVSTVDELHVELSKIRDEIHERENSLEKLQLRLKEADNKANDVKISFENLCESAKVEIGALEEAERELMMIDKDLKDAELKKNHYEGVMSTKVLSQLNGAEAEYQELEHNRRESYKKASIICPESEIESVGGCDGSTPEQLSAHLTRLSQRLQQESRRHPESIEDLRMLYNKKERKILRKQQTYKAFREKLGACHNALELRWSKFQRNATLLKRQLTWQYDLYHLHIHIMWVPSFLVSSYPNYLDCQFCIRFNGHLGKKGISGHIKVCYEEKTLSIEVKMPQDASSSSVRDTRGLSGGERSFSTLCFALALHEMTEAPFRAMDEFDVFMDAVSRKISLDAVVDFALAQGSQWIFITPHDIRRMDHALTKHTNESVSPQFCNLSSKSVSMVKQDERVKKQQMAAPRS</sequence>
<proteinExistence type="inferred from homology"/>
<evidence type="ECO:0000313" key="15">
    <source>
        <dbReference type="Proteomes" id="UP000824120"/>
    </source>
</evidence>
<dbReference type="SUPFAM" id="SSF52540">
    <property type="entry name" value="P-loop containing nucleoside triphosphate hydrolases"/>
    <property type="match status" value="2"/>
</dbReference>
<evidence type="ECO:0000256" key="12">
    <source>
        <dbReference type="SAM" id="Coils"/>
    </source>
</evidence>
<evidence type="ECO:0000259" key="13">
    <source>
        <dbReference type="Pfam" id="PF02463"/>
    </source>
</evidence>
<evidence type="ECO:0000256" key="6">
    <source>
        <dbReference type="ARBA" id="ARBA00022763"/>
    </source>
</evidence>
<dbReference type="PANTHER" id="PTHR19306">
    <property type="entry name" value="STRUCTURAL MAINTENANCE OF CHROMOSOMES 5,6 SMC5, SMC6"/>
    <property type="match status" value="1"/>
</dbReference>
<keyword evidence="4" id="KW-0158">Chromosome</keyword>
<organism evidence="14 15">
    <name type="scientific">Solanum commersonii</name>
    <name type="common">Commerson's wild potato</name>
    <name type="synonym">Commerson's nightshade</name>
    <dbReference type="NCBI Taxonomy" id="4109"/>
    <lineage>
        <taxon>Eukaryota</taxon>
        <taxon>Viridiplantae</taxon>
        <taxon>Streptophyta</taxon>
        <taxon>Embryophyta</taxon>
        <taxon>Tracheophyta</taxon>
        <taxon>Spermatophyta</taxon>
        <taxon>Magnoliopsida</taxon>
        <taxon>eudicotyledons</taxon>
        <taxon>Gunneridae</taxon>
        <taxon>Pentapetalae</taxon>
        <taxon>asterids</taxon>
        <taxon>lamiids</taxon>
        <taxon>Solanales</taxon>
        <taxon>Solanaceae</taxon>
        <taxon>Solanoideae</taxon>
        <taxon>Solaneae</taxon>
        <taxon>Solanum</taxon>
    </lineage>
</organism>
<dbReference type="OrthoDB" id="10072614at2759"/>
<dbReference type="GO" id="GO:0005524">
    <property type="term" value="F:ATP binding"/>
    <property type="evidence" value="ECO:0007669"/>
    <property type="project" value="UniProtKB-KW"/>
</dbReference>
<keyword evidence="15" id="KW-1185">Reference proteome</keyword>
<feature type="coiled-coil region" evidence="12">
    <location>
        <begin position="279"/>
        <end position="426"/>
    </location>
</feature>
<accession>A0A9J5Z3T8</accession>
<dbReference type="AlphaFoldDB" id="A0A9J5Z3T8"/>
<evidence type="ECO:0000256" key="3">
    <source>
        <dbReference type="ARBA" id="ARBA00006793"/>
    </source>
</evidence>
<name>A0A9J5Z3T8_SOLCO</name>
<dbReference type="GO" id="GO:0003684">
    <property type="term" value="F:damaged DNA binding"/>
    <property type="evidence" value="ECO:0007669"/>
    <property type="project" value="TreeGrafter"/>
</dbReference>
<evidence type="ECO:0000256" key="11">
    <source>
        <dbReference type="ARBA" id="ARBA00023242"/>
    </source>
</evidence>
<dbReference type="InterPro" id="IPR003395">
    <property type="entry name" value="RecF/RecN/SMC_N"/>
</dbReference>
<dbReference type="Proteomes" id="UP000824120">
    <property type="component" value="Chromosome 5"/>
</dbReference>
<feature type="domain" description="RecF/RecN/SMC N-terminal" evidence="13">
    <location>
        <begin position="18"/>
        <end position="1070"/>
    </location>
</feature>
<evidence type="ECO:0000256" key="10">
    <source>
        <dbReference type="ARBA" id="ARBA00023204"/>
    </source>
</evidence>
<dbReference type="SUPFAM" id="SSF75553">
    <property type="entry name" value="Smc hinge domain"/>
    <property type="match status" value="1"/>
</dbReference>
<feature type="coiled-coil region" evidence="12">
    <location>
        <begin position="726"/>
        <end position="831"/>
    </location>
</feature>
<comment type="subcellular location">
    <subcellularLocation>
        <location evidence="2">Chromosome</location>
    </subcellularLocation>
    <subcellularLocation>
        <location evidence="1">Nucleus</location>
    </subcellularLocation>
</comment>
<comment type="caution">
    <text evidence="14">The sequence shown here is derived from an EMBL/GenBank/DDBJ whole genome shotgun (WGS) entry which is preliminary data.</text>
</comment>
<dbReference type="GO" id="GO:0000724">
    <property type="term" value="P:double-strand break repair via homologous recombination"/>
    <property type="evidence" value="ECO:0007669"/>
    <property type="project" value="TreeGrafter"/>
</dbReference>
<evidence type="ECO:0000256" key="4">
    <source>
        <dbReference type="ARBA" id="ARBA00022454"/>
    </source>
</evidence>
<dbReference type="Gene3D" id="3.40.50.300">
    <property type="entry name" value="P-loop containing nucleotide triphosphate hydrolases"/>
    <property type="match status" value="2"/>
</dbReference>
<dbReference type="GO" id="GO:0005634">
    <property type="term" value="C:nucleus"/>
    <property type="evidence" value="ECO:0007669"/>
    <property type="project" value="UniProtKB-SubCell"/>
</dbReference>
<evidence type="ECO:0000256" key="5">
    <source>
        <dbReference type="ARBA" id="ARBA00022741"/>
    </source>
</evidence>
<keyword evidence="9" id="KW-0233">DNA recombination</keyword>
<evidence type="ECO:0000256" key="1">
    <source>
        <dbReference type="ARBA" id="ARBA00004123"/>
    </source>
</evidence>
<dbReference type="GO" id="GO:0051276">
    <property type="term" value="P:chromosome organization"/>
    <property type="evidence" value="ECO:0007669"/>
    <property type="project" value="InterPro"/>
</dbReference>
<dbReference type="EMBL" id="JACXVP010000005">
    <property type="protein sequence ID" value="KAG5607346.1"/>
    <property type="molecule type" value="Genomic_DNA"/>
</dbReference>
<keyword evidence="7" id="KW-0067">ATP-binding</keyword>
<feature type="coiled-coil region" evidence="12">
    <location>
        <begin position="644"/>
        <end position="692"/>
    </location>
</feature>
<dbReference type="InterPro" id="IPR036277">
    <property type="entry name" value="SMC_hinge_sf"/>
</dbReference>
<dbReference type="Pfam" id="PF02463">
    <property type="entry name" value="SMC_N"/>
    <property type="match status" value="1"/>
</dbReference>
<keyword evidence="8 12" id="KW-0175">Coiled coil</keyword>
<evidence type="ECO:0000256" key="9">
    <source>
        <dbReference type="ARBA" id="ARBA00023172"/>
    </source>
</evidence>
<evidence type="ECO:0000256" key="2">
    <source>
        <dbReference type="ARBA" id="ARBA00004286"/>
    </source>
</evidence>
<comment type="similarity">
    <text evidence="3">Belongs to the SMC family. SMC6 subfamily.</text>
</comment>
<gene>
    <name evidence="14" type="ORF">H5410_028838</name>
</gene>
<reference evidence="14 15" key="1">
    <citation type="submission" date="2020-09" db="EMBL/GenBank/DDBJ databases">
        <title>De no assembly of potato wild relative species, Solanum commersonii.</title>
        <authorList>
            <person name="Cho K."/>
        </authorList>
    </citation>
    <scope>NUCLEOTIDE SEQUENCE [LARGE SCALE GENOMIC DNA]</scope>
    <source>
        <strain evidence="14">LZ3.2</strain>
        <tissue evidence="14">Leaf</tissue>
    </source>
</reference>
<dbReference type="GO" id="GO:0003697">
    <property type="term" value="F:single-stranded DNA binding"/>
    <property type="evidence" value="ECO:0007669"/>
    <property type="project" value="TreeGrafter"/>
</dbReference>
<dbReference type="GO" id="GO:0030915">
    <property type="term" value="C:Smc5-Smc6 complex"/>
    <property type="evidence" value="ECO:0007669"/>
    <property type="project" value="TreeGrafter"/>
</dbReference>
<evidence type="ECO:0000256" key="7">
    <source>
        <dbReference type="ARBA" id="ARBA00022840"/>
    </source>
</evidence>
<feature type="coiled-coil region" evidence="12">
    <location>
        <begin position="877"/>
        <end position="904"/>
    </location>
</feature>
<keyword evidence="11" id="KW-0539">Nucleus</keyword>
<keyword evidence="10" id="KW-0234">DNA repair</keyword>